<reference evidence="8 9" key="1">
    <citation type="submission" date="2024-07" db="EMBL/GenBank/DDBJ databases">
        <title>Section-level genome sequencing and comparative genomics of Aspergillus sections Usti and Cavernicolus.</title>
        <authorList>
            <consortium name="Lawrence Berkeley National Laboratory"/>
            <person name="Nybo J.L."/>
            <person name="Vesth T.C."/>
            <person name="Theobald S."/>
            <person name="Frisvad J.C."/>
            <person name="Larsen T.O."/>
            <person name="Kjaerboelling I."/>
            <person name="Rothschild-Mancinelli K."/>
            <person name="Lyhne E.K."/>
            <person name="Kogle M.E."/>
            <person name="Barry K."/>
            <person name="Clum A."/>
            <person name="Na H."/>
            <person name="Ledsgaard L."/>
            <person name="Lin J."/>
            <person name="Lipzen A."/>
            <person name="Kuo A."/>
            <person name="Riley R."/>
            <person name="Mondo S."/>
            <person name="LaButti K."/>
            <person name="Haridas S."/>
            <person name="Pangalinan J."/>
            <person name="Salamov A.A."/>
            <person name="Simmons B.A."/>
            <person name="Magnuson J.K."/>
            <person name="Chen J."/>
            <person name="Drula E."/>
            <person name="Henrissat B."/>
            <person name="Wiebenga A."/>
            <person name="Lubbers R.J."/>
            <person name="Gomes A.C."/>
            <person name="Macurrencykelacurrency M.R."/>
            <person name="Stajich J."/>
            <person name="Grigoriev I.V."/>
            <person name="Mortensen U.H."/>
            <person name="De vries R.P."/>
            <person name="Baker S.E."/>
            <person name="Andersen M.R."/>
        </authorList>
    </citation>
    <scope>NUCLEOTIDE SEQUENCE [LARGE SCALE GENOMIC DNA]</scope>
    <source>
        <strain evidence="8 9">CBS 756.74</strain>
    </source>
</reference>
<dbReference type="Proteomes" id="UP001610444">
    <property type="component" value="Unassembled WGS sequence"/>
</dbReference>
<dbReference type="EMBL" id="JBFXLR010000001">
    <property type="protein sequence ID" value="KAL2861970.1"/>
    <property type="molecule type" value="Genomic_DNA"/>
</dbReference>
<evidence type="ECO:0000256" key="1">
    <source>
        <dbReference type="ARBA" id="ARBA00022723"/>
    </source>
</evidence>
<dbReference type="GeneID" id="98159144"/>
<dbReference type="RefSeq" id="XP_070906060.1">
    <property type="nucleotide sequence ID" value="XM_071043980.1"/>
</dbReference>
<dbReference type="PANTHER" id="PTHR47425:SF2">
    <property type="entry name" value="FARB-RELATED"/>
    <property type="match status" value="1"/>
</dbReference>
<evidence type="ECO:0000259" key="7">
    <source>
        <dbReference type="PROSITE" id="PS50048"/>
    </source>
</evidence>
<feature type="region of interest" description="Disordered" evidence="6">
    <location>
        <begin position="558"/>
        <end position="577"/>
    </location>
</feature>
<dbReference type="PROSITE" id="PS00463">
    <property type="entry name" value="ZN2_CY6_FUNGAL_1"/>
    <property type="match status" value="1"/>
</dbReference>
<feature type="region of interest" description="Disordered" evidence="6">
    <location>
        <begin position="778"/>
        <end position="872"/>
    </location>
</feature>
<feature type="domain" description="Zn(2)-C6 fungal-type" evidence="7">
    <location>
        <begin position="51"/>
        <end position="83"/>
    </location>
</feature>
<dbReference type="PROSITE" id="PS50048">
    <property type="entry name" value="ZN2_CY6_FUNGAL_2"/>
    <property type="match status" value="1"/>
</dbReference>
<accession>A0ABR4LBS8</accession>
<feature type="region of interest" description="Disordered" evidence="6">
    <location>
        <begin position="1"/>
        <end position="45"/>
    </location>
</feature>
<proteinExistence type="predicted"/>
<dbReference type="InterPro" id="IPR007219">
    <property type="entry name" value="XnlR_reg_dom"/>
</dbReference>
<dbReference type="PANTHER" id="PTHR47425">
    <property type="entry name" value="FARB-RELATED"/>
    <property type="match status" value="1"/>
</dbReference>
<keyword evidence="1" id="KW-0479">Metal-binding</keyword>
<dbReference type="Pfam" id="PF04082">
    <property type="entry name" value="Fungal_trans"/>
    <property type="match status" value="1"/>
</dbReference>
<feature type="region of interest" description="Disordered" evidence="6">
    <location>
        <begin position="92"/>
        <end position="127"/>
    </location>
</feature>
<dbReference type="InterPro" id="IPR036864">
    <property type="entry name" value="Zn2-C6_fun-type_DNA-bd_sf"/>
</dbReference>
<dbReference type="Gene3D" id="4.10.240.10">
    <property type="entry name" value="Zn(2)-C6 fungal-type DNA-binding domain"/>
    <property type="match status" value="1"/>
</dbReference>
<dbReference type="InterPro" id="IPR052761">
    <property type="entry name" value="Fungal_Detox/Toxin_TFs"/>
</dbReference>
<keyword evidence="4" id="KW-0804">Transcription</keyword>
<gene>
    <name evidence="8" type="ORF">BJX68DRAFT_260768</name>
</gene>
<feature type="region of interest" description="Disordered" evidence="6">
    <location>
        <begin position="689"/>
        <end position="736"/>
    </location>
</feature>
<keyword evidence="5" id="KW-0539">Nucleus</keyword>
<dbReference type="CDD" id="cd12148">
    <property type="entry name" value="fungal_TF_MHR"/>
    <property type="match status" value="1"/>
</dbReference>
<dbReference type="SMART" id="SM00066">
    <property type="entry name" value="GAL4"/>
    <property type="match status" value="1"/>
</dbReference>
<name>A0ABR4LBS8_9EURO</name>
<keyword evidence="2" id="KW-0805">Transcription regulation</keyword>
<feature type="compositionally biased region" description="Polar residues" evidence="6">
    <location>
        <begin position="108"/>
        <end position="127"/>
    </location>
</feature>
<evidence type="ECO:0000256" key="6">
    <source>
        <dbReference type="SAM" id="MobiDB-lite"/>
    </source>
</evidence>
<dbReference type="InterPro" id="IPR001138">
    <property type="entry name" value="Zn2Cys6_DnaBD"/>
</dbReference>
<dbReference type="SUPFAM" id="SSF57701">
    <property type="entry name" value="Zn2/Cys6 DNA-binding domain"/>
    <property type="match status" value="1"/>
</dbReference>
<evidence type="ECO:0000313" key="9">
    <source>
        <dbReference type="Proteomes" id="UP001610444"/>
    </source>
</evidence>
<dbReference type="CDD" id="cd00067">
    <property type="entry name" value="GAL4"/>
    <property type="match status" value="1"/>
</dbReference>
<feature type="compositionally biased region" description="Gly residues" evidence="6">
    <location>
        <begin position="705"/>
        <end position="722"/>
    </location>
</feature>
<keyword evidence="3" id="KW-0238">DNA-binding</keyword>
<evidence type="ECO:0000256" key="4">
    <source>
        <dbReference type="ARBA" id="ARBA00023163"/>
    </source>
</evidence>
<keyword evidence="9" id="KW-1185">Reference proteome</keyword>
<organism evidence="8 9">
    <name type="scientific">Aspergillus pseudodeflectus</name>
    <dbReference type="NCBI Taxonomy" id="176178"/>
    <lineage>
        <taxon>Eukaryota</taxon>
        <taxon>Fungi</taxon>
        <taxon>Dikarya</taxon>
        <taxon>Ascomycota</taxon>
        <taxon>Pezizomycotina</taxon>
        <taxon>Eurotiomycetes</taxon>
        <taxon>Eurotiomycetidae</taxon>
        <taxon>Eurotiales</taxon>
        <taxon>Aspergillaceae</taxon>
        <taxon>Aspergillus</taxon>
        <taxon>Aspergillus subgen. Nidulantes</taxon>
    </lineage>
</organism>
<feature type="compositionally biased region" description="Low complexity" evidence="6">
    <location>
        <begin position="558"/>
        <end position="568"/>
    </location>
</feature>
<dbReference type="Pfam" id="PF00172">
    <property type="entry name" value="Zn_clus"/>
    <property type="match status" value="1"/>
</dbReference>
<evidence type="ECO:0000256" key="2">
    <source>
        <dbReference type="ARBA" id="ARBA00023015"/>
    </source>
</evidence>
<protein>
    <recommendedName>
        <fullName evidence="7">Zn(2)-C6 fungal-type domain-containing protein</fullName>
    </recommendedName>
</protein>
<comment type="caution">
    <text evidence="8">The sequence shown here is derived from an EMBL/GenBank/DDBJ whole genome shotgun (WGS) entry which is preliminary data.</text>
</comment>
<evidence type="ECO:0000256" key="3">
    <source>
        <dbReference type="ARBA" id="ARBA00023125"/>
    </source>
</evidence>
<evidence type="ECO:0000256" key="5">
    <source>
        <dbReference type="ARBA" id="ARBA00023242"/>
    </source>
</evidence>
<sequence length="970" mass="103641">MDSNEKEPLLIEPSPDASGSDASLGFQKSPGNKSPKIAKLNKPPRKRSRIACTWCRDRKVRCDASSHGVPCTNCELDQQECVVHSASQNLRTKRPGCARHQPYPSPPSTLKSSVFQSPETSSRSPLISHTWNESDAVPWNTPPVQGTAASSTPPHFGPVSDVFYSFHHFLKLPGLSEVPQEDIQYLNLKGCFRVPSGGTLDEFVRKYFLYVHPCLPIINEAEFWQMYYHQSGVGAEEGGLSLFTFQAMLFAASGFVSSKAIKSAGFVDARTARNALYTRAKLLYDLNCEKSILSTIQGSLLLTHHSSSSDLHAGSLWLSIAIQNAIVYNALHPSPAPPANPTLTSTAGSPTKQENIKRRIWWSILLRDRIIPLGLRRHPQITPQTMDLTGESCLTPLGERDFEDEISCSEVYDAETKRLLARVLGIQCELAVVFSDVLVLVNSGVGTGVGVGFMGMGGAFGQGKRQSQAQTQDQAQTQTQQAQSTASVKKQVAQCKAALLKWSTNAKAALGAVVNSHMTHESVSLYFGLTFFYYHAARLALCNFEALTLQLNKPLATDTPTETSSAAAEEAEADHERIQDDLEDATGCITDTIKRFLAQGVAHHLPISTIPLTAHPLLLSALDVKLSSTKSQSATRKRRFRYYANLMQVYQHRYDGTDTVAGFIQQTLQVADWILPRAAAGFGVRVRDRAGGGKESTSTAQAAAAGGGGGGADAGTRGGRGGSASPSQSPPPAPASWSELFAEYPKLYLRLTLALDYGFGRGYFPAYTEIHELLGGGGDDVGPRSLEGSLGTGPGPGPGSMPASSILASDSRASPTSPSFGGPGPGPTGGAAPHLVSGTAYTLLGPEHPHQHQLQPQQQHLQPPPLSSQHGLPIAMGSAEKAILDPLGIASYDPAMLEQYAYPTQLSPTQLPFSHQDYGCGMYTLRGGSLLDESGSPEFLNLGSSASEYSDGVLGGGVPVGMVEEGVVSA</sequence>
<evidence type="ECO:0000313" key="8">
    <source>
        <dbReference type="EMBL" id="KAL2861970.1"/>
    </source>
</evidence>
<feature type="compositionally biased region" description="Low complexity" evidence="6">
    <location>
        <begin position="852"/>
        <end position="861"/>
    </location>
</feature>